<keyword evidence="7" id="KW-0732">Signal</keyword>
<keyword evidence="9" id="KW-0406">Ion transport</keyword>
<keyword evidence="12 19" id="KW-0675">Receptor</keyword>
<dbReference type="GO" id="GO:0015344">
    <property type="term" value="F:siderophore uptake transmembrane transporter activity"/>
    <property type="evidence" value="ECO:0007669"/>
    <property type="project" value="TreeGrafter"/>
</dbReference>
<dbReference type="NCBIfam" id="TIGR01783">
    <property type="entry name" value="TonB-siderophor"/>
    <property type="match status" value="1"/>
</dbReference>
<dbReference type="PROSITE" id="PS01156">
    <property type="entry name" value="TONB_DEPENDENT_REC_2"/>
    <property type="match status" value="1"/>
</dbReference>
<protein>
    <submittedName>
        <fullName evidence="19">Ferripyoverdine receptor</fullName>
    </submittedName>
</protein>
<evidence type="ECO:0000256" key="13">
    <source>
        <dbReference type="ARBA" id="ARBA00023237"/>
    </source>
</evidence>
<evidence type="ECO:0000256" key="2">
    <source>
        <dbReference type="ARBA" id="ARBA00009810"/>
    </source>
</evidence>
<evidence type="ECO:0000256" key="10">
    <source>
        <dbReference type="ARBA" id="ARBA00023077"/>
    </source>
</evidence>
<dbReference type="EMBL" id="WNDS01000005">
    <property type="protein sequence ID" value="KAF1013263.1"/>
    <property type="molecule type" value="Genomic_DNA"/>
</dbReference>
<evidence type="ECO:0000256" key="14">
    <source>
        <dbReference type="PROSITE-ProRule" id="PRU01360"/>
    </source>
</evidence>
<dbReference type="Gene3D" id="2.40.170.20">
    <property type="entry name" value="TonB-dependent receptor, beta-barrel domain"/>
    <property type="match status" value="1"/>
</dbReference>
<dbReference type="InterPro" id="IPR036942">
    <property type="entry name" value="Beta-barrel_TonB_sf"/>
</dbReference>
<dbReference type="PANTHER" id="PTHR32552:SF74">
    <property type="entry name" value="HYDROXAMATE SIDEROPHORE RECEPTOR FHUE"/>
    <property type="match status" value="1"/>
</dbReference>
<dbReference type="Gene3D" id="2.170.130.10">
    <property type="entry name" value="TonB-dependent receptor, plug domain"/>
    <property type="match status" value="1"/>
</dbReference>
<dbReference type="PANTHER" id="PTHR32552">
    <property type="entry name" value="FERRICHROME IRON RECEPTOR-RELATED"/>
    <property type="match status" value="1"/>
</dbReference>
<dbReference type="CDD" id="cd01347">
    <property type="entry name" value="ligand_gated_channel"/>
    <property type="match status" value="1"/>
</dbReference>
<keyword evidence="8" id="KW-0408">Iron</keyword>
<evidence type="ECO:0000256" key="4">
    <source>
        <dbReference type="ARBA" id="ARBA00022452"/>
    </source>
</evidence>
<dbReference type="Pfam" id="PF00593">
    <property type="entry name" value="TonB_dep_Rec_b-barrel"/>
    <property type="match status" value="1"/>
</dbReference>
<comment type="similarity">
    <text evidence="2 14 16">Belongs to the TonB-dependent receptor family.</text>
</comment>
<dbReference type="InterPro" id="IPR039426">
    <property type="entry name" value="TonB-dep_rcpt-like"/>
</dbReference>
<dbReference type="InterPro" id="IPR010917">
    <property type="entry name" value="TonB_rcpt_CS"/>
</dbReference>
<evidence type="ECO:0000256" key="5">
    <source>
        <dbReference type="ARBA" id="ARBA00022496"/>
    </source>
</evidence>
<keyword evidence="6 14" id="KW-0812">Transmembrane</keyword>
<sequence length="663" mass="71734">MLTSTTGITTYSLDNTGRTTFRARGFDIGNFKVDGMLVNGASSFSGGGAALNMDLYDHVQVVRGANGLLGGTGDPSATIYLERKRPTAEFGAAAALTVGSHDKRRLMGDLNTPLTADGRVRSRFMVSAEDSDTFRQRENVQRLAGLANIEADLGSATVVNLGVQYEKTRNGGASWGSNVPIWWADGSRAQLPRSINPAADWSLAKRDSTTVFGSVEQGLGADWKLRVAFVHDSGETYTNYGVAKVNNAARGQSFAGFWTPDGKGGFLNAIHSESETRRDNLDISASGPLQLFGREHQLMVGFNGYRSEITNYTFSAALGNCTIAGVAPWSGCQYRAVGLPIADWRTWDGSYAPYETFHTPARTKTITQNLGGYLAGRFSLADPLSLVLGTRVSNYKTYTQTYSKEDVRTRGAASGEQQVVTPYAGVVWDFAPNYSAYVSYTDVFSPQGNVRDANDRLLDPVTGKSYEAGIKGEWADGALNAALALFRNEQNNVAESTGEVHPDTGLTIYRAVDGVTSKGADLEICGRLAPGWNVYAGYTWLQVDGLSYQQDPRHLLRLNTAWTLPGVWSKLTVGGGLSVQSGTAMSTNPGRPLGNGRYDASNLPLGGYTLVNLMARYELTPQVQLALNISNLTDKTYYTQYGFYDGLIFGEPRSATFSVRARF</sequence>
<gene>
    <name evidence="19" type="primary">fpvA_5</name>
    <name evidence="19" type="ORF">GAK31_03412</name>
</gene>
<dbReference type="GO" id="GO:0015891">
    <property type="term" value="P:siderophore transport"/>
    <property type="evidence" value="ECO:0007669"/>
    <property type="project" value="InterPro"/>
</dbReference>
<comment type="subcellular location">
    <subcellularLocation>
        <location evidence="1 14">Cell outer membrane</location>
        <topology evidence="1 14">Multi-pass membrane protein</topology>
    </subcellularLocation>
</comment>
<evidence type="ECO:0000256" key="12">
    <source>
        <dbReference type="ARBA" id="ARBA00023170"/>
    </source>
</evidence>
<dbReference type="Proteomes" id="UP000487117">
    <property type="component" value="Unassembled WGS sequence"/>
</dbReference>
<keyword evidence="10 16" id="KW-0798">TonB box</keyword>
<organism evidence="19 20">
    <name type="scientific">Stenotrophomonas maltophilia</name>
    <name type="common">Pseudomonas maltophilia</name>
    <name type="synonym">Xanthomonas maltophilia</name>
    <dbReference type="NCBI Taxonomy" id="40324"/>
    <lineage>
        <taxon>Bacteria</taxon>
        <taxon>Pseudomonadati</taxon>
        <taxon>Pseudomonadota</taxon>
        <taxon>Gammaproteobacteria</taxon>
        <taxon>Lysobacterales</taxon>
        <taxon>Lysobacteraceae</taxon>
        <taxon>Stenotrophomonas</taxon>
        <taxon>Stenotrophomonas maltophilia group</taxon>
    </lineage>
</organism>
<evidence type="ECO:0000313" key="19">
    <source>
        <dbReference type="EMBL" id="KAF1013263.1"/>
    </source>
</evidence>
<evidence type="ECO:0000256" key="15">
    <source>
        <dbReference type="PROSITE-ProRule" id="PRU10144"/>
    </source>
</evidence>
<keyword evidence="5" id="KW-0410">Iron transport</keyword>
<name>A0A7V8JKC7_STEMA</name>
<accession>A0A7V8JKC7</accession>
<comment type="caution">
    <text evidence="19">The sequence shown here is derived from an EMBL/GenBank/DDBJ whole genome shotgun (WGS) entry which is preliminary data.</text>
</comment>
<keyword evidence="3 14" id="KW-0813">Transport</keyword>
<dbReference type="GO" id="GO:0009279">
    <property type="term" value="C:cell outer membrane"/>
    <property type="evidence" value="ECO:0007669"/>
    <property type="project" value="UniProtKB-SubCell"/>
</dbReference>
<dbReference type="InterPro" id="IPR000531">
    <property type="entry name" value="Beta-barrel_TonB"/>
</dbReference>
<evidence type="ECO:0000256" key="3">
    <source>
        <dbReference type="ARBA" id="ARBA00022448"/>
    </source>
</evidence>
<evidence type="ECO:0000256" key="1">
    <source>
        <dbReference type="ARBA" id="ARBA00004571"/>
    </source>
</evidence>
<dbReference type="InterPro" id="IPR037066">
    <property type="entry name" value="Plug_dom_sf"/>
</dbReference>
<evidence type="ECO:0000259" key="17">
    <source>
        <dbReference type="Pfam" id="PF00593"/>
    </source>
</evidence>
<dbReference type="SUPFAM" id="SSF56935">
    <property type="entry name" value="Porins"/>
    <property type="match status" value="1"/>
</dbReference>
<feature type="domain" description="TonB-dependent receptor-like beta-barrel" evidence="17">
    <location>
        <begin position="197"/>
        <end position="632"/>
    </location>
</feature>
<dbReference type="InterPro" id="IPR010105">
    <property type="entry name" value="TonB_sidphr_rcpt"/>
</dbReference>
<proteinExistence type="inferred from homology"/>
<evidence type="ECO:0000256" key="7">
    <source>
        <dbReference type="ARBA" id="ARBA00022729"/>
    </source>
</evidence>
<evidence type="ECO:0000256" key="16">
    <source>
        <dbReference type="RuleBase" id="RU003357"/>
    </source>
</evidence>
<evidence type="ECO:0000256" key="11">
    <source>
        <dbReference type="ARBA" id="ARBA00023136"/>
    </source>
</evidence>
<dbReference type="GO" id="GO:0038023">
    <property type="term" value="F:signaling receptor activity"/>
    <property type="evidence" value="ECO:0007669"/>
    <property type="project" value="InterPro"/>
</dbReference>
<evidence type="ECO:0000259" key="18">
    <source>
        <dbReference type="Pfam" id="PF07715"/>
    </source>
</evidence>
<keyword evidence="11 14" id="KW-0472">Membrane</keyword>
<evidence type="ECO:0000256" key="6">
    <source>
        <dbReference type="ARBA" id="ARBA00022692"/>
    </source>
</evidence>
<dbReference type="PROSITE" id="PS52016">
    <property type="entry name" value="TONB_DEPENDENT_REC_3"/>
    <property type="match status" value="1"/>
</dbReference>
<dbReference type="Pfam" id="PF07715">
    <property type="entry name" value="Plug"/>
    <property type="match status" value="1"/>
</dbReference>
<feature type="short sequence motif" description="TonB C-terminal box" evidence="15">
    <location>
        <begin position="646"/>
        <end position="663"/>
    </location>
</feature>
<evidence type="ECO:0000313" key="20">
    <source>
        <dbReference type="Proteomes" id="UP000487117"/>
    </source>
</evidence>
<feature type="domain" description="TonB-dependent receptor plug" evidence="18">
    <location>
        <begin position="2"/>
        <end position="76"/>
    </location>
</feature>
<dbReference type="InterPro" id="IPR012910">
    <property type="entry name" value="Plug_dom"/>
</dbReference>
<evidence type="ECO:0000256" key="8">
    <source>
        <dbReference type="ARBA" id="ARBA00023004"/>
    </source>
</evidence>
<keyword evidence="13 14" id="KW-0998">Cell outer membrane</keyword>
<keyword evidence="4 14" id="KW-1134">Transmembrane beta strand</keyword>
<dbReference type="AlphaFoldDB" id="A0A7V8JKC7"/>
<evidence type="ECO:0000256" key="9">
    <source>
        <dbReference type="ARBA" id="ARBA00023065"/>
    </source>
</evidence>
<reference evidence="20" key="1">
    <citation type="journal article" date="2020" name="MBio">
        <title>Horizontal gene transfer to a defensive symbiont with a reduced genome amongst a multipartite beetle microbiome.</title>
        <authorList>
            <person name="Waterworth S.C."/>
            <person name="Florez L.V."/>
            <person name="Rees E.R."/>
            <person name="Hertweck C."/>
            <person name="Kaltenpoth M."/>
            <person name="Kwan J.C."/>
        </authorList>
    </citation>
    <scope>NUCLEOTIDE SEQUENCE [LARGE SCALE GENOMIC DNA]</scope>
</reference>